<comment type="caution">
    <text evidence="2">The sequence shown here is derived from an EMBL/GenBank/DDBJ whole genome shotgun (WGS) entry which is preliminary data.</text>
</comment>
<organism evidence="2 3">
    <name type="scientific">Micavibrio aeruginosavorus</name>
    <dbReference type="NCBI Taxonomy" id="349221"/>
    <lineage>
        <taxon>Bacteria</taxon>
        <taxon>Pseudomonadati</taxon>
        <taxon>Bdellovibrionota</taxon>
        <taxon>Bdellovibrionia</taxon>
        <taxon>Bdellovibrionales</taxon>
        <taxon>Pseudobdellovibrionaceae</taxon>
        <taxon>Micavibrio</taxon>
    </lineage>
</organism>
<dbReference type="EMBL" id="QFNK01000141">
    <property type="protein sequence ID" value="PZO85721.1"/>
    <property type="molecule type" value="Genomic_DNA"/>
</dbReference>
<gene>
    <name evidence="2" type="ORF">DI626_07250</name>
</gene>
<feature type="chain" id="PRO_5016136981" description="Peptidase S41" evidence="1">
    <location>
        <begin position="34"/>
        <end position="78"/>
    </location>
</feature>
<proteinExistence type="predicted"/>
<keyword evidence="1" id="KW-0732">Signal</keyword>
<dbReference type="AlphaFoldDB" id="A0A2W5BR29"/>
<evidence type="ECO:0000256" key="1">
    <source>
        <dbReference type="SAM" id="SignalP"/>
    </source>
</evidence>
<feature type="non-terminal residue" evidence="2">
    <location>
        <position position="78"/>
    </location>
</feature>
<evidence type="ECO:0000313" key="2">
    <source>
        <dbReference type="EMBL" id="PZO85721.1"/>
    </source>
</evidence>
<sequence length="78" mass="8825">MLSLFRKNSSRVLLGLALASSMFVTLSTSPAWAQEEKRTATQSVKEKLKEDPDANDTYKQLNLFGEVFERVRGNYVDP</sequence>
<protein>
    <recommendedName>
        <fullName evidence="4">Peptidase S41</fullName>
    </recommendedName>
</protein>
<evidence type="ECO:0000313" key="3">
    <source>
        <dbReference type="Proteomes" id="UP000249557"/>
    </source>
</evidence>
<feature type="signal peptide" evidence="1">
    <location>
        <begin position="1"/>
        <end position="33"/>
    </location>
</feature>
<name>A0A2W5BR29_9BACT</name>
<reference evidence="2 3" key="1">
    <citation type="submission" date="2017-08" db="EMBL/GenBank/DDBJ databases">
        <title>Infants hospitalized years apart are colonized by the same room-sourced microbial strains.</title>
        <authorList>
            <person name="Brooks B."/>
            <person name="Olm M.R."/>
            <person name="Firek B.A."/>
            <person name="Baker R."/>
            <person name="Thomas B.C."/>
            <person name="Morowitz M.J."/>
            <person name="Banfield J.F."/>
        </authorList>
    </citation>
    <scope>NUCLEOTIDE SEQUENCE [LARGE SCALE GENOMIC DNA]</scope>
    <source>
        <strain evidence="2">S2_018_000_R2_104</strain>
    </source>
</reference>
<dbReference type="Proteomes" id="UP000249557">
    <property type="component" value="Unassembled WGS sequence"/>
</dbReference>
<accession>A0A2W5BR29</accession>
<evidence type="ECO:0008006" key="4">
    <source>
        <dbReference type="Google" id="ProtNLM"/>
    </source>
</evidence>